<dbReference type="RefSeq" id="WP_161745074.1">
    <property type="nucleotide sequence ID" value="NZ_JAAAMV010000020.1"/>
</dbReference>
<dbReference type="InterPro" id="IPR033479">
    <property type="entry name" value="dCache_1"/>
</dbReference>
<evidence type="ECO:0000256" key="10">
    <source>
        <dbReference type="SAM" id="Phobius"/>
    </source>
</evidence>
<evidence type="ECO:0000256" key="8">
    <source>
        <dbReference type="ARBA" id="ARBA00023136"/>
    </source>
</evidence>
<evidence type="ECO:0000256" key="3">
    <source>
        <dbReference type="ARBA" id="ARBA00022553"/>
    </source>
</evidence>
<sequence length="603" mass="68177">MKLWSLLALPFRRLLIRNKIIAVYIPLILIPLFALGYFTSHLFTNSLIAMTKENVRDESTLILTRIDSMIRNAESSANTMMEDFNHIYENFPAPLTPFQENQLRIQMQAQFSVDLLNFPDIDSAAFIDARGQLYTSYFPARDGDRKVFDSGLIAKIDEMPSYGVNNWFPMQRRDYLVTDPNVPVLSIGKQIIDLKYGRSLGILVVNIKESAISAVYDKMGASGSEHFMIVDRQGTVVSSPDKSELLQPMRDERLRGLIQSKPSFSDMLRTRSGENLVTSATYEKLGWKLVNIVPQAAITADIRKNIRMTVLIGAICLVFALIGAGLLSRVIVGPLQQLAKAMRRVKEVDLAASARNDSADEIGLLASVFNSMISRMKELLQRVEEEQRRKKEYELALIHAQIKPHFLYNTLDLIYLLNDMGRSREARDTTKSLADFYRVALSKGSEMITLGEEIKNARDYLTVQHTRYPDVFDFRVELPPDVLRAMIPKLSIQPLAENAIYHGLKVKGSPGTLRIGGFRDEQTVTIVVSDDGIGMTESKLSAIWQRESGGGEQPVSFGIYSVHERIRLYFGEEYGVTISSAEGRGTEVRIRLPLERQRRDWHA</sequence>
<dbReference type="InterPro" id="IPR036890">
    <property type="entry name" value="HATPase_C_sf"/>
</dbReference>
<evidence type="ECO:0000256" key="4">
    <source>
        <dbReference type="ARBA" id="ARBA00022679"/>
    </source>
</evidence>
<keyword evidence="7 10" id="KW-1133">Transmembrane helix</keyword>
<keyword evidence="3" id="KW-0597">Phosphoprotein</keyword>
<dbReference type="SUPFAM" id="SSF158472">
    <property type="entry name" value="HAMP domain-like"/>
    <property type="match status" value="1"/>
</dbReference>
<dbReference type="Pfam" id="PF02518">
    <property type="entry name" value="HATPase_c"/>
    <property type="match status" value="1"/>
</dbReference>
<feature type="coiled-coil region" evidence="9">
    <location>
        <begin position="369"/>
        <end position="403"/>
    </location>
</feature>
<evidence type="ECO:0000313" key="13">
    <source>
        <dbReference type="Proteomes" id="UP000665561"/>
    </source>
</evidence>
<dbReference type="InterPro" id="IPR050640">
    <property type="entry name" value="Bact_2-comp_sensor_kinase"/>
</dbReference>
<feature type="transmembrane region" description="Helical" evidence="10">
    <location>
        <begin position="310"/>
        <end position="332"/>
    </location>
</feature>
<comment type="caution">
    <text evidence="12">The sequence shown here is derived from an EMBL/GenBank/DDBJ whole genome shotgun (WGS) entry which is preliminary data.</text>
</comment>
<evidence type="ECO:0000259" key="11">
    <source>
        <dbReference type="PROSITE" id="PS50885"/>
    </source>
</evidence>
<dbReference type="CDD" id="cd06225">
    <property type="entry name" value="HAMP"/>
    <property type="match status" value="1"/>
</dbReference>
<dbReference type="Proteomes" id="UP000665561">
    <property type="component" value="Unassembled WGS sequence"/>
</dbReference>
<accession>A0ABW9XUB1</accession>
<evidence type="ECO:0000313" key="12">
    <source>
        <dbReference type="EMBL" id="NBD26267.1"/>
    </source>
</evidence>
<dbReference type="Gene3D" id="3.30.565.10">
    <property type="entry name" value="Histidine kinase-like ATPase, C-terminal domain"/>
    <property type="match status" value="1"/>
</dbReference>
<feature type="transmembrane region" description="Helical" evidence="10">
    <location>
        <begin position="21"/>
        <end position="43"/>
    </location>
</feature>
<evidence type="ECO:0000256" key="2">
    <source>
        <dbReference type="ARBA" id="ARBA00022475"/>
    </source>
</evidence>
<evidence type="ECO:0000256" key="5">
    <source>
        <dbReference type="ARBA" id="ARBA00022692"/>
    </source>
</evidence>
<dbReference type="InterPro" id="IPR003594">
    <property type="entry name" value="HATPase_dom"/>
</dbReference>
<dbReference type="Pfam" id="PF06580">
    <property type="entry name" value="His_kinase"/>
    <property type="match status" value="1"/>
</dbReference>
<evidence type="ECO:0000256" key="1">
    <source>
        <dbReference type="ARBA" id="ARBA00004651"/>
    </source>
</evidence>
<keyword evidence="9" id="KW-0175">Coiled coil</keyword>
<dbReference type="InterPro" id="IPR003660">
    <property type="entry name" value="HAMP_dom"/>
</dbReference>
<evidence type="ECO:0000256" key="7">
    <source>
        <dbReference type="ARBA" id="ARBA00022989"/>
    </source>
</evidence>
<evidence type="ECO:0000256" key="6">
    <source>
        <dbReference type="ARBA" id="ARBA00022777"/>
    </source>
</evidence>
<keyword evidence="13" id="KW-1185">Reference proteome</keyword>
<dbReference type="Gene3D" id="3.30.450.20">
    <property type="entry name" value="PAS domain"/>
    <property type="match status" value="1"/>
</dbReference>
<comment type="subcellular location">
    <subcellularLocation>
        <location evidence="1">Cell membrane</location>
        <topology evidence="1">Multi-pass membrane protein</topology>
    </subcellularLocation>
</comment>
<dbReference type="SMART" id="SM00304">
    <property type="entry name" value="HAMP"/>
    <property type="match status" value="1"/>
</dbReference>
<dbReference type="PANTHER" id="PTHR34220:SF7">
    <property type="entry name" value="SENSOR HISTIDINE KINASE YPDA"/>
    <property type="match status" value="1"/>
</dbReference>
<dbReference type="InterPro" id="IPR010559">
    <property type="entry name" value="Sig_transdc_His_kin_internal"/>
</dbReference>
<keyword evidence="2" id="KW-1003">Cell membrane</keyword>
<feature type="domain" description="HAMP" evidence="11">
    <location>
        <begin position="329"/>
        <end position="381"/>
    </location>
</feature>
<name>A0ABW9XUB1_9BACL</name>
<dbReference type="PROSITE" id="PS50885">
    <property type="entry name" value="HAMP"/>
    <property type="match status" value="1"/>
</dbReference>
<keyword evidence="4" id="KW-0808">Transferase</keyword>
<dbReference type="EMBL" id="JAAAMV010000020">
    <property type="protein sequence ID" value="NBD26267.1"/>
    <property type="molecule type" value="Genomic_DNA"/>
</dbReference>
<dbReference type="Gene3D" id="1.10.8.500">
    <property type="entry name" value="HAMP domain in histidine kinase"/>
    <property type="match status" value="1"/>
</dbReference>
<dbReference type="PANTHER" id="PTHR34220">
    <property type="entry name" value="SENSOR HISTIDINE KINASE YPDA"/>
    <property type="match status" value="1"/>
</dbReference>
<dbReference type="SUPFAM" id="SSF55874">
    <property type="entry name" value="ATPase domain of HSP90 chaperone/DNA topoisomerase II/histidine kinase"/>
    <property type="match status" value="1"/>
</dbReference>
<keyword evidence="5 10" id="KW-0812">Transmembrane</keyword>
<dbReference type="Pfam" id="PF02743">
    <property type="entry name" value="dCache_1"/>
    <property type="match status" value="1"/>
</dbReference>
<dbReference type="SMART" id="SM00387">
    <property type="entry name" value="HATPase_c"/>
    <property type="match status" value="1"/>
</dbReference>
<dbReference type="Pfam" id="PF00672">
    <property type="entry name" value="HAMP"/>
    <property type="match status" value="1"/>
</dbReference>
<evidence type="ECO:0000256" key="9">
    <source>
        <dbReference type="SAM" id="Coils"/>
    </source>
</evidence>
<proteinExistence type="predicted"/>
<gene>
    <name evidence="12" type="ORF">GT019_20535</name>
</gene>
<organism evidence="12 13">
    <name type="scientific">Paenibacillus glycinis</name>
    <dbReference type="NCBI Taxonomy" id="2697035"/>
    <lineage>
        <taxon>Bacteria</taxon>
        <taxon>Bacillati</taxon>
        <taxon>Bacillota</taxon>
        <taxon>Bacilli</taxon>
        <taxon>Bacillales</taxon>
        <taxon>Paenibacillaceae</taxon>
        <taxon>Paenibacillus</taxon>
    </lineage>
</organism>
<keyword evidence="8 10" id="KW-0472">Membrane</keyword>
<protein>
    <submittedName>
        <fullName evidence="12">HAMP domain-containing protein</fullName>
    </submittedName>
</protein>
<reference evidence="12 13" key="1">
    <citation type="submission" date="2020-01" db="EMBL/GenBank/DDBJ databases">
        <title>Paenibacillus soybeanensis sp. nov. isolated from the nodules of soybean (Glycine max(L.) Merr).</title>
        <authorList>
            <person name="Wang H."/>
        </authorList>
    </citation>
    <scope>NUCLEOTIDE SEQUENCE [LARGE SCALE GENOMIC DNA]</scope>
    <source>
        <strain evidence="12 13">T1</strain>
    </source>
</reference>
<keyword evidence="6" id="KW-0418">Kinase</keyword>